<reference evidence="2 3" key="2">
    <citation type="submission" date="2018-10" db="EMBL/GenBank/DDBJ databases">
        <authorList>
            <consortium name="Pathogen Informatics"/>
        </authorList>
    </citation>
    <scope>NUCLEOTIDE SEQUENCE [LARGE SCALE GENOMIC DNA]</scope>
</reference>
<evidence type="ECO:0000313" key="4">
    <source>
        <dbReference type="WBParaSite" id="MCOS_0001049001-mRNA-1"/>
    </source>
</evidence>
<name>A0A0R3URI5_MESCO</name>
<organism evidence="4">
    <name type="scientific">Mesocestoides corti</name>
    <name type="common">Flatworm</name>
    <dbReference type="NCBI Taxonomy" id="53468"/>
    <lineage>
        <taxon>Eukaryota</taxon>
        <taxon>Metazoa</taxon>
        <taxon>Spiralia</taxon>
        <taxon>Lophotrochozoa</taxon>
        <taxon>Platyhelminthes</taxon>
        <taxon>Cestoda</taxon>
        <taxon>Eucestoda</taxon>
        <taxon>Cyclophyllidea</taxon>
        <taxon>Mesocestoididae</taxon>
        <taxon>Mesocestoides</taxon>
    </lineage>
</organism>
<dbReference type="AlphaFoldDB" id="A0A0R3URI5"/>
<evidence type="ECO:0000256" key="1">
    <source>
        <dbReference type="SAM" id="SignalP"/>
    </source>
</evidence>
<accession>A0A0R3URI5</accession>
<dbReference type="EMBL" id="UXSR01006418">
    <property type="protein sequence ID" value="VDD84488.1"/>
    <property type="molecule type" value="Genomic_DNA"/>
</dbReference>
<evidence type="ECO:0000313" key="2">
    <source>
        <dbReference type="EMBL" id="VDD84488.1"/>
    </source>
</evidence>
<reference evidence="4" key="1">
    <citation type="submission" date="2017-02" db="UniProtKB">
        <authorList>
            <consortium name="WormBaseParasite"/>
        </authorList>
    </citation>
    <scope>IDENTIFICATION</scope>
</reference>
<sequence length="184" mass="20291">MVYPSYLLLCLAVCDFSRAAINTNTGNSADETTITTASRVIQGVTSSIQRCLSGRVCLPTLKSFHVIGKNSVNWQGRILSATPSSPYYSCELRTSSIALGLSECTARCYRCRHLESVEKDILWHAGLAIWCRRSFSPSELIAMGSWRSAGIGDNSLLCRRFADLYLASKRSCGRKTSCDLCRND</sequence>
<gene>
    <name evidence="2" type="ORF">MCOS_LOCUS10491</name>
</gene>
<keyword evidence="3" id="KW-1185">Reference proteome</keyword>
<dbReference type="Proteomes" id="UP000267029">
    <property type="component" value="Unassembled WGS sequence"/>
</dbReference>
<protein>
    <submittedName>
        <fullName evidence="4">Secreted protein</fullName>
    </submittedName>
</protein>
<evidence type="ECO:0000313" key="3">
    <source>
        <dbReference type="Proteomes" id="UP000267029"/>
    </source>
</evidence>
<dbReference type="WBParaSite" id="MCOS_0001049001-mRNA-1">
    <property type="protein sequence ID" value="MCOS_0001049001-mRNA-1"/>
    <property type="gene ID" value="MCOS_0001049001"/>
</dbReference>
<feature type="signal peptide" evidence="1">
    <location>
        <begin position="1"/>
        <end position="19"/>
    </location>
</feature>
<keyword evidence="1" id="KW-0732">Signal</keyword>
<proteinExistence type="predicted"/>
<feature type="chain" id="PRO_5043132403" evidence="1">
    <location>
        <begin position="20"/>
        <end position="184"/>
    </location>
</feature>